<reference evidence="2" key="1">
    <citation type="submission" date="2022-08" db="EMBL/GenBank/DDBJ databases">
        <title>A Global Phylogenomic Analysis of the Shiitake Genus Lentinula.</title>
        <authorList>
            <consortium name="DOE Joint Genome Institute"/>
            <person name="Sierra-Patev S."/>
            <person name="Min B."/>
            <person name="Naranjo-Ortiz M."/>
            <person name="Looney B."/>
            <person name="Konkel Z."/>
            <person name="Slot J.C."/>
            <person name="Sakamoto Y."/>
            <person name="Steenwyk J.L."/>
            <person name="Rokas A."/>
            <person name="Carro J."/>
            <person name="Camarero S."/>
            <person name="Ferreira P."/>
            <person name="Molpeceres G."/>
            <person name="Ruiz-Duenas F.J."/>
            <person name="Serrano A."/>
            <person name="Henrissat B."/>
            <person name="Drula E."/>
            <person name="Hughes K.W."/>
            <person name="Mata J.L."/>
            <person name="Ishikawa N.K."/>
            <person name="Vargas-Isla R."/>
            <person name="Ushijima S."/>
            <person name="Smith C.A."/>
            <person name="Ahrendt S."/>
            <person name="Andreopoulos W."/>
            <person name="He G."/>
            <person name="Labutti K."/>
            <person name="Lipzen A."/>
            <person name="Ng V."/>
            <person name="Riley R."/>
            <person name="Sandor L."/>
            <person name="Barry K."/>
            <person name="Martinez A.T."/>
            <person name="Xiao Y."/>
            <person name="Gibbons J.G."/>
            <person name="Terashima K."/>
            <person name="Grigoriev I.V."/>
            <person name="Hibbett D.S."/>
        </authorList>
    </citation>
    <scope>NUCLEOTIDE SEQUENCE</scope>
    <source>
        <strain evidence="2">JLM2183</strain>
    </source>
</reference>
<evidence type="ECO:0000313" key="3">
    <source>
        <dbReference type="Proteomes" id="UP001150266"/>
    </source>
</evidence>
<organism evidence="2 3">
    <name type="scientific">Lentinula aciculospora</name>
    <dbReference type="NCBI Taxonomy" id="153920"/>
    <lineage>
        <taxon>Eukaryota</taxon>
        <taxon>Fungi</taxon>
        <taxon>Dikarya</taxon>
        <taxon>Basidiomycota</taxon>
        <taxon>Agaricomycotina</taxon>
        <taxon>Agaricomycetes</taxon>
        <taxon>Agaricomycetidae</taxon>
        <taxon>Agaricales</taxon>
        <taxon>Marasmiineae</taxon>
        <taxon>Omphalotaceae</taxon>
        <taxon>Lentinula</taxon>
    </lineage>
</organism>
<evidence type="ECO:0000256" key="1">
    <source>
        <dbReference type="SAM" id="MobiDB-lite"/>
    </source>
</evidence>
<protein>
    <submittedName>
        <fullName evidence="2">Uncharacterized protein</fullName>
    </submittedName>
</protein>
<feature type="compositionally biased region" description="Pro residues" evidence="1">
    <location>
        <begin position="40"/>
        <end position="53"/>
    </location>
</feature>
<feature type="region of interest" description="Disordered" evidence="1">
    <location>
        <begin position="339"/>
        <end position="379"/>
    </location>
</feature>
<name>A0A9W9AI25_9AGAR</name>
<comment type="caution">
    <text evidence="2">The sequence shown here is derived from an EMBL/GenBank/DDBJ whole genome shotgun (WGS) entry which is preliminary data.</text>
</comment>
<feature type="compositionally biased region" description="Polar residues" evidence="1">
    <location>
        <begin position="130"/>
        <end position="142"/>
    </location>
</feature>
<accession>A0A9W9AI25</accession>
<dbReference type="Proteomes" id="UP001150266">
    <property type="component" value="Unassembled WGS sequence"/>
</dbReference>
<dbReference type="AlphaFoldDB" id="A0A9W9AI25"/>
<feature type="compositionally biased region" description="Polar residues" evidence="1">
    <location>
        <begin position="339"/>
        <end position="351"/>
    </location>
</feature>
<dbReference type="OrthoDB" id="3238644at2759"/>
<feature type="compositionally biased region" description="Polar residues" evidence="1">
    <location>
        <begin position="361"/>
        <end position="379"/>
    </location>
</feature>
<gene>
    <name evidence="2" type="ORF">J3R30DRAFT_3698060</name>
</gene>
<keyword evidence="3" id="KW-1185">Reference proteome</keyword>
<proteinExistence type="predicted"/>
<evidence type="ECO:0000313" key="2">
    <source>
        <dbReference type="EMBL" id="KAJ4483281.1"/>
    </source>
</evidence>
<feature type="region of interest" description="Disordered" evidence="1">
    <location>
        <begin position="1"/>
        <end position="143"/>
    </location>
</feature>
<feature type="compositionally biased region" description="Low complexity" evidence="1">
    <location>
        <begin position="54"/>
        <end position="64"/>
    </location>
</feature>
<sequence length="564" mass="62019">MLKYSSKEPLSSSSKSNGRKHAFSRQQLLQHLALLDTMPSPLPPALPPSPPPASRSASPVAGPSVQSTKRKLEVVLGTDRSKRSRTDFVASTHRGSHPSPTHYLPRSELAEDGEVAEEPSLVSHPVPSRPTASHPPSDTLASSFVPIRRPKRGHQANVQRIPTLHEKYHQAGRKLKYSGDARFWSTYPPSHKEYRPIPNAPPPNSLYHIHGGMVAKLELMEALVMFVYSLWCKEYGRPSIYAESWLTTEGFLKWCKTKWKPEEGSSDAEKAFYGLMYVLPTLVPPIYVLLMSCRHMFHAFIHARIVTHGQRKLRSDLERVIEATCQAVNAAIIDAATHGSSLPETKSQSTPPMLPSPASIGATNSANSTPTNRDGTPISSETRVDLISSSSAINTSSLSSSLSSGPSIPLPFLPPQYRNGIPPSHVTAAANTVSASLNLNQLATVNEISFSLSMAVSEMQAAQNHLNYSMMARHFPRTFARMVHSTLISTEEHEVDFEDDDGELFWPGQSITGDGLGWLCYMGEAMVQEFGKQFDYKGLKGVVPKPDQYDPRIRPPSFGIAGQR</sequence>
<dbReference type="EMBL" id="JAOTPV010000004">
    <property type="protein sequence ID" value="KAJ4483281.1"/>
    <property type="molecule type" value="Genomic_DNA"/>
</dbReference>
<feature type="compositionally biased region" description="Low complexity" evidence="1">
    <location>
        <begin position="1"/>
        <end position="16"/>
    </location>
</feature>